<name>A0ABS5ZHT3_9GAMM</name>
<keyword evidence="4" id="KW-1185">Reference proteome</keyword>
<dbReference type="RefSeq" id="WP_215821815.1">
    <property type="nucleotide sequence ID" value="NZ_JAGSOY010000085.1"/>
</dbReference>
<dbReference type="Proteomes" id="UP000690515">
    <property type="component" value="Unassembled WGS sequence"/>
</dbReference>
<evidence type="ECO:0000256" key="2">
    <source>
        <dbReference type="ARBA" id="ARBA00022737"/>
    </source>
</evidence>
<reference evidence="3 4" key="1">
    <citation type="submission" date="2021-04" db="EMBL/GenBank/DDBJ databases">
        <authorList>
            <person name="Pira H."/>
            <person name="Risdian C."/>
            <person name="Wink J."/>
        </authorList>
    </citation>
    <scope>NUCLEOTIDE SEQUENCE [LARGE SCALE GENOMIC DNA]</scope>
    <source>
        <strain evidence="3 4">WH53</strain>
    </source>
</reference>
<dbReference type="InterPro" id="IPR001611">
    <property type="entry name" value="Leu-rich_rpt"/>
</dbReference>
<evidence type="ECO:0008006" key="5">
    <source>
        <dbReference type="Google" id="ProtNLM"/>
    </source>
</evidence>
<dbReference type="PANTHER" id="PTHR47566:SF1">
    <property type="entry name" value="PROTEIN NUD1"/>
    <property type="match status" value="1"/>
</dbReference>
<sequence length="218" mass="25340">MKVSNLKANMLSAVMVVVVISLSGCDSSPEIVISEPIASIKFKDENFKKCIEKYNYKRTEEVTKITCWKQGIKHVDELKKFSLLEELKLTDNEIKHVDLSGNEVLKVFWGSGNKIEFINLSKNTELEQLWLSNNNLAEIDISKNINLKQLLVDGNKLESVNILNNKDIYYIDASDNNIKDIEVTKEHYFQYYDIYPYKSKSDDDMRKDAEYFNINIKY</sequence>
<dbReference type="InterPro" id="IPR052574">
    <property type="entry name" value="CDIRP"/>
</dbReference>
<keyword evidence="1" id="KW-0433">Leucine-rich repeat</keyword>
<keyword evidence="2" id="KW-0677">Repeat</keyword>
<proteinExistence type="predicted"/>
<dbReference type="SUPFAM" id="SSF52058">
    <property type="entry name" value="L domain-like"/>
    <property type="match status" value="1"/>
</dbReference>
<dbReference type="Gene3D" id="3.80.10.10">
    <property type="entry name" value="Ribonuclease Inhibitor"/>
    <property type="match status" value="1"/>
</dbReference>
<accession>A0ABS5ZHT3</accession>
<evidence type="ECO:0000256" key="1">
    <source>
        <dbReference type="ARBA" id="ARBA00022614"/>
    </source>
</evidence>
<dbReference type="EMBL" id="JAGSOY010000085">
    <property type="protein sequence ID" value="MBU2713530.1"/>
    <property type="molecule type" value="Genomic_DNA"/>
</dbReference>
<evidence type="ECO:0000313" key="3">
    <source>
        <dbReference type="EMBL" id="MBU2713530.1"/>
    </source>
</evidence>
<dbReference type="PROSITE" id="PS51450">
    <property type="entry name" value="LRR"/>
    <property type="match status" value="1"/>
</dbReference>
<gene>
    <name evidence="3" type="ORF">KCG35_20940</name>
</gene>
<evidence type="ECO:0000313" key="4">
    <source>
        <dbReference type="Proteomes" id="UP000690515"/>
    </source>
</evidence>
<dbReference type="PROSITE" id="PS51257">
    <property type="entry name" value="PROKAR_LIPOPROTEIN"/>
    <property type="match status" value="1"/>
</dbReference>
<protein>
    <recommendedName>
        <fullName evidence="5">Leucine-rich repeat domain-containing protein</fullName>
    </recommendedName>
</protein>
<dbReference type="PANTHER" id="PTHR47566">
    <property type="match status" value="1"/>
</dbReference>
<comment type="caution">
    <text evidence="3">The sequence shown here is derived from an EMBL/GenBank/DDBJ whole genome shotgun (WGS) entry which is preliminary data.</text>
</comment>
<dbReference type="InterPro" id="IPR032675">
    <property type="entry name" value="LRR_dom_sf"/>
</dbReference>
<organism evidence="3 4">
    <name type="scientific">Zooshikella harenae</name>
    <dbReference type="NCBI Taxonomy" id="2827238"/>
    <lineage>
        <taxon>Bacteria</taxon>
        <taxon>Pseudomonadati</taxon>
        <taxon>Pseudomonadota</taxon>
        <taxon>Gammaproteobacteria</taxon>
        <taxon>Oceanospirillales</taxon>
        <taxon>Zooshikellaceae</taxon>
        <taxon>Zooshikella</taxon>
    </lineage>
</organism>